<dbReference type="KEGG" id="aprc:113856230"/>
<dbReference type="AlphaFoldDB" id="A0A8B8KIY1"/>
<dbReference type="OrthoDB" id="1877767at2759"/>
<evidence type="ECO:0000313" key="2">
    <source>
        <dbReference type="Proteomes" id="UP000694853"/>
    </source>
</evidence>
<dbReference type="Proteomes" id="UP000694853">
    <property type="component" value="Unplaced"/>
</dbReference>
<dbReference type="PANTHER" id="PTHR21860:SF2">
    <property type="entry name" value="GENERAL TRANSCRIPTION FACTOR 3C POLYPEPTIDE 6"/>
    <property type="match status" value="1"/>
</dbReference>
<sequence length="135" mass="14813">MEGNATSHDLEDEDEYVLLDLDAVSALIDFPPNASYVLSGLDTLNPVLIIDDKFKLIGEYEETIGTCLAFTEHDTPVVHEETGPSEVNLFSGTRLIDSSQPPTKQVKPVCQLHKVLKFKLSPDSEIQIAAAEEAK</sequence>
<dbReference type="InterPro" id="IPR042771">
    <property type="entry name" value="GTF3C6-like"/>
</dbReference>
<dbReference type="Pfam" id="PF10419">
    <property type="entry name" value="TFIIIC_sub6"/>
    <property type="match status" value="1"/>
</dbReference>
<organism evidence="2 3">
    <name type="scientific">Abrus precatorius</name>
    <name type="common">Indian licorice</name>
    <name type="synonym">Glycine abrus</name>
    <dbReference type="NCBI Taxonomy" id="3816"/>
    <lineage>
        <taxon>Eukaryota</taxon>
        <taxon>Viridiplantae</taxon>
        <taxon>Streptophyta</taxon>
        <taxon>Embryophyta</taxon>
        <taxon>Tracheophyta</taxon>
        <taxon>Spermatophyta</taxon>
        <taxon>Magnoliopsida</taxon>
        <taxon>eudicotyledons</taxon>
        <taxon>Gunneridae</taxon>
        <taxon>Pentapetalae</taxon>
        <taxon>rosids</taxon>
        <taxon>fabids</taxon>
        <taxon>Fabales</taxon>
        <taxon>Fabaceae</taxon>
        <taxon>Papilionoideae</taxon>
        <taxon>50 kb inversion clade</taxon>
        <taxon>NPAAA clade</taxon>
        <taxon>indigoferoid/millettioid clade</taxon>
        <taxon>Abreae</taxon>
        <taxon>Abrus</taxon>
    </lineage>
</organism>
<dbReference type="InterPro" id="IPR019481">
    <property type="entry name" value="TFIIIC_triple_barrel"/>
</dbReference>
<dbReference type="PANTHER" id="PTHR21860">
    <property type="entry name" value="TRANSCRIPTION INITIATION FACTOR IIIC TFIIIC , POLYPEPTIDE 6-RELATED"/>
    <property type="match status" value="1"/>
</dbReference>
<evidence type="ECO:0000313" key="3">
    <source>
        <dbReference type="RefSeq" id="XP_027343765.1"/>
    </source>
</evidence>
<feature type="domain" description="Transcription factor TFIIIC triple barrel" evidence="1">
    <location>
        <begin position="11"/>
        <end position="119"/>
    </location>
</feature>
<reference evidence="3" key="2">
    <citation type="submission" date="2025-08" db="UniProtKB">
        <authorList>
            <consortium name="RefSeq"/>
        </authorList>
    </citation>
    <scope>IDENTIFICATION</scope>
    <source>
        <tissue evidence="3">Young leaves</tissue>
    </source>
</reference>
<reference evidence="2" key="1">
    <citation type="journal article" date="2019" name="Toxins">
        <title>Detection of Abrin-Like and Prepropulchellin-Like Toxin Genes and Transcripts Using Whole Genome Sequencing and Full-Length Transcript Sequencing of Abrus precatorius.</title>
        <authorList>
            <person name="Hovde B.T."/>
            <person name="Daligault H.E."/>
            <person name="Hanschen E.R."/>
            <person name="Kunde Y.A."/>
            <person name="Johnson M.B."/>
            <person name="Starkenburg S.R."/>
            <person name="Johnson S.L."/>
        </authorList>
    </citation>
    <scope>NUCLEOTIDE SEQUENCE [LARGE SCALE GENOMIC DNA]</scope>
</reference>
<dbReference type="Gene3D" id="2.60.40.4370">
    <property type="match status" value="1"/>
</dbReference>
<gene>
    <name evidence="3" type="primary">LOC113856230</name>
</gene>
<evidence type="ECO:0000259" key="1">
    <source>
        <dbReference type="Pfam" id="PF10419"/>
    </source>
</evidence>
<name>A0A8B8KIY1_ABRPR</name>
<dbReference type="GO" id="GO:0006383">
    <property type="term" value="P:transcription by RNA polymerase III"/>
    <property type="evidence" value="ECO:0007669"/>
    <property type="project" value="InterPro"/>
</dbReference>
<proteinExistence type="predicted"/>
<dbReference type="RefSeq" id="XP_027343765.1">
    <property type="nucleotide sequence ID" value="XM_027487964.1"/>
</dbReference>
<dbReference type="FunFam" id="2.60.40.4370:FF:000002">
    <property type="entry name" value="Transcription factor TFIIIC, tau55-related protein"/>
    <property type="match status" value="1"/>
</dbReference>
<keyword evidence="2" id="KW-1185">Reference proteome</keyword>
<accession>A0A8B8KIY1</accession>
<protein>
    <submittedName>
        <fullName evidence="3">General transcription factor 3C polypeptide 6-like isoform X1</fullName>
    </submittedName>
</protein>
<dbReference type="GeneID" id="113856230"/>
<dbReference type="GO" id="GO:0000127">
    <property type="term" value="C:transcription factor TFIIIC complex"/>
    <property type="evidence" value="ECO:0007669"/>
    <property type="project" value="TreeGrafter"/>
</dbReference>